<protein>
    <submittedName>
        <fullName evidence="1">Uncharacterized protein</fullName>
    </submittedName>
</protein>
<dbReference type="AlphaFoldDB" id="A0AAW9QTI4"/>
<dbReference type="EMBL" id="JBAFSM010000002">
    <property type="protein sequence ID" value="MEG3435854.1"/>
    <property type="molecule type" value="Genomic_DNA"/>
</dbReference>
<comment type="caution">
    <text evidence="1">The sequence shown here is derived from an EMBL/GenBank/DDBJ whole genome shotgun (WGS) entry which is preliminary data.</text>
</comment>
<name>A0AAW9QTI4_9CHRO</name>
<sequence length="125" mass="14089">MGKFFGGKGHRKREKSFLKHFTFSLSHLLPPALSDVIAIDMTRQFHDRFAKDYLEELLSPLGTVKTSEKVKGEIREIDVRFEPDSIGLARDLPLGLFGKIAVTSCSIEPFRNPPSEIEIRGCSLK</sequence>
<accession>A0AAW9QTI4</accession>
<keyword evidence="2" id="KW-1185">Reference proteome</keyword>
<organism evidence="1 2">
    <name type="scientific">Pannus brasiliensis CCIBt3594</name>
    <dbReference type="NCBI Taxonomy" id="1427578"/>
    <lineage>
        <taxon>Bacteria</taxon>
        <taxon>Bacillati</taxon>
        <taxon>Cyanobacteriota</taxon>
        <taxon>Cyanophyceae</taxon>
        <taxon>Oscillatoriophycideae</taxon>
        <taxon>Chroococcales</taxon>
        <taxon>Microcystaceae</taxon>
        <taxon>Pannus</taxon>
    </lineage>
</organism>
<reference evidence="1 2" key="1">
    <citation type="submission" date="2024-01" db="EMBL/GenBank/DDBJ databases">
        <title>Genomic insights into the taxonomy and metabolism of the cyanobacterium Pannus brasiliensis CCIBt3594.</title>
        <authorList>
            <person name="Machado M."/>
            <person name="Botero N.B."/>
            <person name="Andreote A.P.D."/>
            <person name="Feitosa A.M.T."/>
            <person name="Popin R."/>
            <person name="Sivonen K."/>
            <person name="Fiore M.F."/>
        </authorList>
    </citation>
    <scope>NUCLEOTIDE SEQUENCE [LARGE SCALE GENOMIC DNA]</scope>
    <source>
        <strain evidence="1 2">CCIBt3594</strain>
    </source>
</reference>
<proteinExistence type="predicted"/>
<evidence type="ECO:0000313" key="2">
    <source>
        <dbReference type="Proteomes" id="UP001328733"/>
    </source>
</evidence>
<evidence type="ECO:0000313" key="1">
    <source>
        <dbReference type="EMBL" id="MEG3435854.1"/>
    </source>
</evidence>
<dbReference type="Proteomes" id="UP001328733">
    <property type="component" value="Unassembled WGS sequence"/>
</dbReference>
<gene>
    <name evidence="1" type="ORF">V0288_01880</name>
</gene>